<keyword evidence="4 16" id="KW-0328">Glycosyltransferase</keyword>
<dbReference type="InterPro" id="IPR052261">
    <property type="entry name" value="Glycosyltransferase_13"/>
</dbReference>
<evidence type="ECO:0000313" key="17">
    <source>
        <dbReference type="EMBL" id="KAK9109516.1"/>
    </source>
</evidence>
<dbReference type="GO" id="GO:0000139">
    <property type="term" value="C:Golgi membrane"/>
    <property type="evidence" value="ECO:0007669"/>
    <property type="project" value="UniProtKB-SubCell"/>
</dbReference>
<comment type="caution">
    <text evidence="17">The sequence shown here is derived from an EMBL/GenBank/DDBJ whole genome shotgun (WGS) entry which is preliminary data.</text>
</comment>
<evidence type="ECO:0000256" key="9">
    <source>
        <dbReference type="ARBA" id="ARBA00022989"/>
    </source>
</evidence>
<accession>A0AAP0I6N9</accession>
<dbReference type="PANTHER" id="PTHR10468:SF0">
    <property type="entry name" value="ALPHA-1,3-MANNOSYL-GLYCOPROTEIN 2-BETA-N-ACETYLGLUCOSAMINYLTRANSFERASE"/>
    <property type="match status" value="1"/>
</dbReference>
<keyword evidence="9" id="KW-1133">Transmembrane helix</keyword>
<keyword evidence="6" id="KW-0812">Transmembrane</keyword>
<dbReference type="GO" id="GO:0030145">
    <property type="term" value="F:manganese ion binding"/>
    <property type="evidence" value="ECO:0007669"/>
    <property type="project" value="UniProtKB-UniRule"/>
</dbReference>
<comment type="pathway">
    <text evidence="2 16">Protein modification; protein glycosylation.</text>
</comment>
<organism evidence="17 18">
    <name type="scientific">Stephania japonica</name>
    <dbReference type="NCBI Taxonomy" id="461633"/>
    <lineage>
        <taxon>Eukaryota</taxon>
        <taxon>Viridiplantae</taxon>
        <taxon>Streptophyta</taxon>
        <taxon>Embryophyta</taxon>
        <taxon>Tracheophyta</taxon>
        <taxon>Spermatophyta</taxon>
        <taxon>Magnoliopsida</taxon>
        <taxon>Ranunculales</taxon>
        <taxon>Menispermaceae</taxon>
        <taxon>Menispermoideae</taxon>
        <taxon>Cissampelideae</taxon>
        <taxon>Stephania</taxon>
    </lineage>
</organism>
<evidence type="ECO:0000313" key="18">
    <source>
        <dbReference type="Proteomes" id="UP001417504"/>
    </source>
</evidence>
<dbReference type="Pfam" id="PF03071">
    <property type="entry name" value="GNT-I"/>
    <property type="match status" value="1"/>
</dbReference>
<dbReference type="InterPro" id="IPR004139">
    <property type="entry name" value="Glyco_trans_13"/>
</dbReference>
<keyword evidence="18" id="KW-1185">Reference proteome</keyword>
<dbReference type="CDD" id="cd02514">
    <property type="entry name" value="GT13_GLCNAC-TI"/>
    <property type="match status" value="1"/>
</dbReference>
<dbReference type="EMBL" id="JBBNAE010000007">
    <property type="protein sequence ID" value="KAK9109516.1"/>
    <property type="molecule type" value="Genomic_DNA"/>
</dbReference>
<evidence type="ECO:0000256" key="14">
    <source>
        <dbReference type="ARBA" id="ARBA00041712"/>
    </source>
</evidence>
<keyword evidence="5" id="KW-0808">Transferase</keyword>
<dbReference type="Proteomes" id="UP001417504">
    <property type="component" value="Unassembled WGS sequence"/>
</dbReference>
<comment type="similarity">
    <text evidence="3 16">Belongs to the glycosyltransferase 13 family.</text>
</comment>
<dbReference type="SUPFAM" id="SSF53448">
    <property type="entry name" value="Nucleotide-diphospho-sugar transferases"/>
    <property type="match status" value="1"/>
</dbReference>
<evidence type="ECO:0000256" key="1">
    <source>
        <dbReference type="ARBA" id="ARBA00004323"/>
    </source>
</evidence>
<comment type="catalytic activity">
    <reaction evidence="15 16">
        <text>N(4)-(alpha-D-Man-(1-&gt;3)-[alpha-D-Man-(1-&gt;3)-[alpha-D-Man-(1-&gt;6)]-alpha-D-Man-(1-&gt;6)]-beta-D-Man-(1-&gt;4)-beta-D-GlcNAc-(1-&gt;4)-beta-D-GlcNAc)-L-asparaginyl-[protein] (N-glucan mannose isomer 5A1,2) + UDP-N-acetyl-alpha-D-glucosamine = N(4)-{beta-D-GlcNAc-(1-&gt;2)-alpha-D-Man-(1-&gt;3)-[alpha-D-Man-(1-&gt;3)-[alpha-D-Man-(1-&gt;6)]-alpha-D-Man-(1-&gt;6)]-beta-D-Man-(1-&gt;4)-beta-D-GlcNAc-(1-&gt;4)-beta-D-GlcNAc}-L-asparaginyl-[protein] + UDP + H(+)</text>
        <dbReference type="Rhea" id="RHEA:11456"/>
        <dbReference type="Rhea" id="RHEA-COMP:14367"/>
        <dbReference type="Rhea" id="RHEA-COMP:14368"/>
        <dbReference type="ChEBI" id="CHEBI:15378"/>
        <dbReference type="ChEBI" id="CHEBI:57705"/>
        <dbReference type="ChEBI" id="CHEBI:58223"/>
        <dbReference type="ChEBI" id="CHEBI:59087"/>
        <dbReference type="ChEBI" id="CHEBI:60625"/>
        <dbReference type="EC" id="2.4.1.101"/>
    </reaction>
</comment>
<dbReference type="Gene3D" id="3.10.180.20">
    <property type="entry name" value="N-Acetylglucosaminyltransferase I, Domain 2"/>
    <property type="match status" value="1"/>
</dbReference>
<dbReference type="Gene3D" id="3.90.550.10">
    <property type="entry name" value="Spore Coat Polysaccharide Biosynthesis Protein SpsA, Chain A"/>
    <property type="match status" value="1"/>
</dbReference>
<evidence type="ECO:0000256" key="12">
    <source>
        <dbReference type="ARBA" id="ARBA00023211"/>
    </source>
</evidence>
<evidence type="ECO:0000256" key="6">
    <source>
        <dbReference type="ARBA" id="ARBA00022692"/>
    </source>
</evidence>
<keyword evidence="10 16" id="KW-0333">Golgi apparatus</keyword>
<comment type="subcellular location">
    <subcellularLocation>
        <location evidence="1 16">Golgi apparatus membrane</location>
        <topology evidence="1 16">Single-pass type II membrane protein</topology>
    </subcellularLocation>
</comment>
<reference evidence="17 18" key="1">
    <citation type="submission" date="2024-01" db="EMBL/GenBank/DDBJ databases">
        <title>Genome assemblies of Stephania.</title>
        <authorList>
            <person name="Yang L."/>
        </authorList>
    </citation>
    <scope>NUCLEOTIDE SEQUENCE [LARGE SCALE GENOMIC DNA]</scope>
    <source>
        <strain evidence="17">QJT</strain>
        <tissue evidence="17">Leaf</tissue>
    </source>
</reference>
<name>A0AAP0I6N9_9MAGN</name>
<evidence type="ECO:0000256" key="16">
    <source>
        <dbReference type="RuleBase" id="RU368119"/>
    </source>
</evidence>
<dbReference type="FunFam" id="3.90.550.10:FF:000090">
    <property type="entry name" value="Alpha-1,3-mannosyl-glycoprotein 2-beta-N-acetylglucosaminyltransferase"/>
    <property type="match status" value="1"/>
</dbReference>
<evidence type="ECO:0000256" key="10">
    <source>
        <dbReference type="ARBA" id="ARBA00023034"/>
    </source>
</evidence>
<evidence type="ECO:0000256" key="4">
    <source>
        <dbReference type="ARBA" id="ARBA00022676"/>
    </source>
</evidence>
<evidence type="ECO:0000256" key="7">
    <source>
        <dbReference type="ARBA" id="ARBA00022723"/>
    </source>
</evidence>
<evidence type="ECO:0000256" key="15">
    <source>
        <dbReference type="ARBA" id="ARBA00049421"/>
    </source>
</evidence>
<comment type="function">
    <text evidence="16">Initiates complex N-linked carbohydrate formation. Essential for the conversion of high-mannose to hybrid and complex N-glycans.</text>
</comment>
<dbReference type="EC" id="2.4.1.101" evidence="13 16"/>
<keyword evidence="8 16" id="KW-0735">Signal-anchor</keyword>
<keyword evidence="11" id="KW-0472">Membrane</keyword>
<evidence type="ECO:0000256" key="5">
    <source>
        <dbReference type="ARBA" id="ARBA00022679"/>
    </source>
</evidence>
<sequence length="444" mass="51940">MARNWCDFRILLLVAAAAFIYIQMRLFATQSEYADRLAAAIESESHCTRQMRSLIDQISMQQGRVVSLEDEKKVRDLECSQLKALVQELEKKGLERTVDKLQVPVAAVVVMACNRADYLERTIESILKYQQPVAPKFPVFISQDGADERVNHKALSYNQLNYMQHLDFRPVHTERPGEIIAYYKIASHYKWALDELFYKHNFTRVIILEDDMEIAPDFFDYFEAAANLLDTDKTIMAVSSWNDNGQKQFVHDPKTLYRSDFFPGLGWMLTKSTWNELSPKWPKAYWDDWLRLKDNRGDRQFVRPEVCRTYNFGEVGSSMGQFFKQYLEPIKLNDVHVDWKSMDLSYLTQENYVRHFANVVSNAKPVQGVDVVLKAYNIDGDVRIQYKDQYDFEQIARQFGIFEEWKDGIPRTSYKGVVVFRYQTARRIFLVGPDSLRLLGIEHS</sequence>
<dbReference type="GO" id="GO:0003827">
    <property type="term" value="F:alpha-1,3-mannosylglycoprotein 2-beta-N-acetylglucosaminyltransferase activity"/>
    <property type="evidence" value="ECO:0007669"/>
    <property type="project" value="UniProtKB-UniRule"/>
</dbReference>
<protein>
    <recommendedName>
        <fullName evidence="13 16">Alpha-1,3-mannosyl-glycoprotein 2-beta-N-acetylglucosaminyltransferase</fullName>
        <shortName evidence="16">GNT-I</shortName>
        <shortName evidence="16">GlcNAc-T I</shortName>
        <ecNumber evidence="13 16">2.4.1.101</ecNumber>
    </recommendedName>
    <alternativeName>
        <fullName evidence="14 16">N-glycosyl-oligosaccharide-glycoprotein N-acetylglucosaminyltransferase I</fullName>
    </alternativeName>
</protein>
<comment type="cofactor">
    <cofactor evidence="16">
        <name>Mn(2+)</name>
        <dbReference type="ChEBI" id="CHEBI:29035"/>
    </cofactor>
    <text evidence="16">The cofactor is mostly bound to the substrate.</text>
</comment>
<dbReference type="PANTHER" id="PTHR10468">
    <property type="entry name" value="PROTEIN O-LINKED-MANNOSE BETA-1,2-N-ACETYLGLUCOSAMINYLTRANSFERASE 1/ALPHA-1,3-MANNOSYL-GLYCOPROTEIN 2-BETA-N-ACETYLGLUCOSAMINYLTRANSFERASE"/>
    <property type="match status" value="1"/>
</dbReference>
<evidence type="ECO:0000256" key="11">
    <source>
        <dbReference type="ARBA" id="ARBA00023136"/>
    </source>
</evidence>
<keyword evidence="7 16" id="KW-0479">Metal-binding</keyword>
<evidence type="ECO:0000256" key="2">
    <source>
        <dbReference type="ARBA" id="ARBA00004922"/>
    </source>
</evidence>
<proteinExistence type="inferred from homology"/>
<gene>
    <name evidence="17" type="ORF">Sjap_017576</name>
</gene>
<evidence type="ECO:0000256" key="8">
    <source>
        <dbReference type="ARBA" id="ARBA00022968"/>
    </source>
</evidence>
<dbReference type="AlphaFoldDB" id="A0AAP0I6N9"/>
<dbReference type="FunFam" id="3.10.180.20:FF:000002">
    <property type="entry name" value="Alpha-1,3-mannosyl-glycoprotein 2-beta-N-acetylglucosaminyltransferase"/>
    <property type="match status" value="1"/>
</dbReference>
<dbReference type="InterPro" id="IPR029044">
    <property type="entry name" value="Nucleotide-diphossugar_trans"/>
</dbReference>
<evidence type="ECO:0000256" key="3">
    <source>
        <dbReference type="ARBA" id="ARBA00006492"/>
    </source>
</evidence>
<keyword evidence="12 16" id="KW-0464">Manganese</keyword>
<evidence type="ECO:0000256" key="13">
    <source>
        <dbReference type="ARBA" id="ARBA00038949"/>
    </source>
</evidence>